<dbReference type="Gene3D" id="3.30.9.10">
    <property type="entry name" value="D-Amino Acid Oxidase, subunit A, domain 2"/>
    <property type="match status" value="1"/>
</dbReference>
<evidence type="ECO:0000259" key="1">
    <source>
        <dbReference type="Pfam" id="PF01266"/>
    </source>
</evidence>
<dbReference type="InterPro" id="IPR036188">
    <property type="entry name" value="FAD/NAD-bd_sf"/>
</dbReference>
<feature type="domain" description="BFD-like [2Fe-2S]-binding" evidence="2">
    <location>
        <begin position="382"/>
        <end position="435"/>
    </location>
</feature>
<dbReference type="Pfam" id="PF01266">
    <property type="entry name" value="DAO"/>
    <property type="match status" value="1"/>
</dbReference>
<organism evidence="3 4">
    <name type="scientific">Clostridium niameyense</name>
    <dbReference type="NCBI Taxonomy" id="1622073"/>
    <lineage>
        <taxon>Bacteria</taxon>
        <taxon>Bacillati</taxon>
        <taxon>Bacillota</taxon>
        <taxon>Clostridia</taxon>
        <taxon>Eubacteriales</taxon>
        <taxon>Clostridiaceae</taxon>
        <taxon>Clostridium</taxon>
    </lineage>
</organism>
<sequence length="465" mass="53621">MDYDVMILGGGIIGCSLAYELSKYSLNIALVEKDYDIADDVAFINSTIVYDGIESEDDLTAELEVKGNKLMEQISKKFHIPFKKVGSLIIAQTDEEVSKIENMYVRSLKRNIKNIYLLNKEEVSKIEPELNIDVKKALYSKNTMSIAPFDLAIAYAEIAFDNGVNFKLEEEVLKIEKLSKGYRVITNRNKFTCNIVLNTTPDENFNMDSNSRDNYGISNLNYFLFEKNNTKGFNNIIQKLEYKDTLKRILVVPTVQGSMTLVVDSYDKINYKDTLKYSSLLLNKTEEIDINTFYQFPYYDDNIIIDYSLIDKGYVKVMINHYAQVTITPYVSKMISEIVVNNINCVLKKDFIDKRREYYKFRDLSYEERQKVIAMDKRYGKIICPCNEVTEGEIIDAIRRPLGARTIEGVKRRTGAAFGNCQGTYCLNKIAFILARETNKVMTDIVKDSKNSKITPWRIKEFDTM</sequence>
<dbReference type="CDD" id="cd19946">
    <property type="entry name" value="GlpA-like_Fer2_BFD-like"/>
    <property type="match status" value="1"/>
</dbReference>
<dbReference type="RefSeq" id="WP_163250022.1">
    <property type="nucleotide sequence ID" value="NZ_SXDP01000020.1"/>
</dbReference>
<reference evidence="3 4" key="1">
    <citation type="submission" date="2019-04" db="EMBL/GenBank/DDBJ databases">
        <title>Genome sequencing of Clostridium botulinum Groups I-IV and Clostridium butyricum.</title>
        <authorList>
            <person name="Brunt J."/>
            <person name="Van Vliet A.H.M."/>
            <person name="Stringer S.C."/>
            <person name="Carter A.T."/>
            <person name="Peck M.W."/>
        </authorList>
    </citation>
    <scope>NUCLEOTIDE SEQUENCE [LARGE SCALE GENOMIC DNA]</scope>
    <source>
        <strain evidence="3 4">IFR 18/094</strain>
    </source>
</reference>
<name>A0A6M0RCV1_9CLOT</name>
<dbReference type="InterPro" id="IPR052745">
    <property type="entry name" value="G3P_Oxidase/Oxidoreductase"/>
</dbReference>
<protein>
    <submittedName>
        <fullName evidence="3">FAD-dependent oxidoreductase</fullName>
    </submittedName>
</protein>
<comment type="caution">
    <text evidence="3">The sequence shown here is derived from an EMBL/GenBank/DDBJ whole genome shotgun (WGS) entry which is preliminary data.</text>
</comment>
<dbReference type="InterPro" id="IPR041854">
    <property type="entry name" value="BFD-like_2Fe2S-bd_dom_sf"/>
</dbReference>
<dbReference type="InterPro" id="IPR006076">
    <property type="entry name" value="FAD-dep_OxRdtase"/>
</dbReference>
<gene>
    <name evidence="3" type="ORF">FDF74_12590</name>
</gene>
<evidence type="ECO:0000313" key="4">
    <source>
        <dbReference type="Proteomes" id="UP000473885"/>
    </source>
</evidence>
<keyword evidence="4" id="KW-1185">Reference proteome</keyword>
<dbReference type="Gene3D" id="1.10.10.1100">
    <property type="entry name" value="BFD-like [2Fe-2S]-binding domain"/>
    <property type="match status" value="1"/>
</dbReference>
<evidence type="ECO:0000313" key="3">
    <source>
        <dbReference type="EMBL" id="NEZ48012.1"/>
    </source>
</evidence>
<dbReference type="PANTHER" id="PTHR42720:SF1">
    <property type="entry name" value="GLYCEROL 3-PHOSPHATE OXIDASE"/>
    <property type="match status" value="1"/>
</dbReference>
<dbReference type="PANTHER" id="PTHR42720">
    <property type="entry name" value="GLYCEROL-3-PHOSPHATE DEHYDROGENASE"/>
    <property type="match status" value="1"/>
</dbReference>
<dbReference type="Gene3D" id="3.50.50.60">
    <property type="entry name" value="FAD/NAD(P)-binding domain"/>
    <property type="match status" value="1"/>
</dbReference>
<dbReference type="Pfam" id="PF04324">
    <property type="entry name" value="Fer2_BFD"/>
    <property type="match status" value="1"/>
</dbReference>
<dbReference type="SUPFAM" id="SSF51905">
    <property type="entry name" value="FAD/NAD(P)-binding domain"/>
    <property type="match status" value="1"/>
</dbReference>
<dbReference type="AlphaFoldDB" id="A0A6M0RCV1"/>
<dbReference type="EMBL" id="SXDP01000020">
    <property type="protein sequence ID" value="NEZ48012.1"/>
    <property type="molecule type" value="Genomic_DNA"/>
</dbReference>
<dbReference type="InterPro" id="IPR007419">
    <property type="entry name" value="BFD-like_2Fe2S-bd_dom"/>
</dbReference>
<proteinExistence type="predicted"/>
<accession>A0A6M0RCV1</accession>
<evidence type="ECO:0000259" key="2">
    <source>
        <dbReference type="Pfam" id="PF04324"/>
    </source>
</evidence>
<feature type="domain" description="FAD dependent oxidoreductase" evidence="1">
    <location>
        <begin position="4"/>
        <end position="200"/>
    </location>
</feature>
<dbReference type="Proteomes" id="UP000473885">
    <property type="component" value="Unassembled WGS sequence"/>
</dbReference>